<dbReference type="Gene3D" id="2.60.40.820">
    <property type="entry name" value="Transcription factor, T-box"/>
    <property type="match status" value="1"/>
</dbReference>
<keyword evidence="5 6" id="KW-0539">Nucleus</keyword>
<reference evidence="9" key="1">
    <citation type="submission" date="2020-04" db="EMBL/GenBank/DDBJ databases">
        <authorList>
            <person name="Neveu A P."/>
        </authorList>
    </citation>
    <scope>NUCLEOTIDE SEQUENCE</scope>
    <source>
        <tissue evidence="9">Whole embryo</tissue>
    </source>
</reference>
<dbReference type="InterPro" id="IPR008967">
    <property type="entry name" value="p53-like_TF_DNA-bd_sf"/>
</dbReference>
<evidence type="ECO:0000256" key="3">
    <source>
        <dbReference type="ARBA" id="ARBA00023125"/>
    </source>
</evidence>
<evidence type="ECO:0000256" key="1">
    <source>
        <dbReference type="ARBA" id="ARBA00022473"/>
    </source>
</evidence>
<dbReference type="Pfam" id="PF00907">
    <property type="entry name" value="T-box"/>
    <property type="match status" value="1"/>
</dbReference>
<protein>
    <submittedName>
        <fullName evidence="9">T-box transcription factor Tbx6b</fullName>
    </submittedName>
</protein>
<proteinExistence type="evidence at transcript level"/>
<dbReference type="InterPro" id="IPR001699">
    <property type="entry name" value="TF_T-box"/>
</dbReference>
<dbReference type="FunFam" id="2.60.40.820:FF:000010">
    <property type="entry name" value="T-box transcription factor TBX6"/>
    <property type="match status" value="1"/>
</dbReference>
<evidence type="ECO:0000256" key="4">
    <source>
        <dbReference type="ARBA" id="ARBA00023163"/>
    </source>
</evidence>
<dbReference type="GO" id="GO:0000785">
    <property type="term" value="C:chromatin"/>
    <property type="evidence" value="ECO:0007669"/>
    <property type="project" value="TreeGrafter"/>
</dbReference>
<dbReference type="GO" id="GO:0005634">
    <property type="term" value="C:nucleus"/>
    <property type="evidence" value="ECO:0007669"/>
    <property type="project" value="UniProtKB-SubCell"/>
</dbReference>
<dbReference type="InterPro" id="IPR046360">
    <property type="entry name" value="T-box_DNA-bd"/>
</dbReference>
<dbReference type="PRINTS" id="PR00937">
    <property type="entry name" value="TBOX"/>
</dbReference>
<feature type="domain" description="T-box" evidence="8">
    <location>
        <begin position="63"/>
        <end position="242"/>
    </location>
</feature>
<feature type="DNA-binding region" description="T-box" evidence="6">
    <location>
        <begin position="68"/>
        <end position="242"/>
    </location>
</feature>
<dbReference type="PROSITE" id="PS50252">
    <property type="entry name" value="TBOX_3"/>
    <property type="match status" value="1"/>
</dbReference>
<evidence type="ECO:0000256" key="5">
    <source>
        <dbReference type="ARBA" id="ARBA00023242"/>
    </source>
</evidence>
<evidence type="ECO:0000256" key="7">
    <source>
        <dbReference type="SAM" id="MobiDB-lite"/>
    </source>
</evidence>
<evidence type="ECO:0000259" key="8">
    <source>
        <dbReference type="PROSITE" id="PS50252"/>
    </source>
</evidence>
<comment type="subcellular location">
    <subcellularLocation>
        <location evidence="6">Nucleus</location>
    </subcellularLocation>
</comment>
<dbReference type="InterPro" id="IPR036960">
    <property type="entry name" value="T-box_sf"/>
</dbReference>
<dbReference type="SMART" id="SM00425">
    <property type="entry name" value="TBOX"/>
    <property type="match status" value="1"/>
</dbReference>
<gene>
    <name evidence="9" type="primary">Tbx6-r.b</name>
</gene>
<dbReference type="GO" id="GO:0045893">
    <property type="term" value="P:positive regulation of DNA-templated transcription"/>
    <property type="evidence" value="ECO:0007669"/>
    <property type="project" value="InterPro"/>
</dbReference>
<dbReference type="EMBL" id="LR791000">
    <property type="protein sequence ID" value="CAB3266862.1"/>
    <property type="molecule type" value="mRNA"/>
</dbReference>
<organism evidence="9">
    <name type="scientific">Phallusia mammillata</name>
    <dbReference type="NCBI Taxonomy" id="59560"/>
    <lineage>
        <taxon>Eukaryota</taxon>
        <taxon>Metazoa</taxon>
        <taxon>Chordata</taxon>
        <taxon>Tunicata</taxon>
        <taxon>Ascidiacea</taxon>
        <taxon>Phlebobranchia</taxon>
        <taxon>Ascidiidae</taxon>
        <taxon>Phallusia</taxon>
    </lineage>
</organism>
<name>A0A6F9DTV8_9ASCI</name>
<feature type="region of interest" description="Disordered" evidence="7">
    <location>
        <begin position="357"/>
        <end position="399"/>
    </location>
</feature>
<sequence length="471" mass="54037">MATQTMNNFQHCTDPWFQTTSETHLAQDVDEVYRTTVQDYQVYDKKYSQVVRSPYEENVQVDLQDLEVWDKFSAAKTEMIVTKPGRRIFPGYRVKFSGLDPNAQYCVLMDVVNVDEHRYKFQNGEWIVSGRGEPKIPQKFYVHPKSPSSGGKLMKEVLSFHKVKLTNSFAHSATEKFNVHSMHRYQLRVHLIRTDDVTMIKHEPMSTFSFSQTTFFTVTAYQNHEVTKLKIANNPFARGFRCDGGKTKNTRRFCDVPEYFNCDVMQTNKRLKVAVPPNIINPVAATYTGYSNFQPHLSPQATNFPTTCITVNPTLDQYSSSHPYSASANVIHPGYLPVYNEQQLGYDVSCTSPFSNTDQYNEHTAGNNSPQFTQSSPRFTQQPEHQFSYPSPTYSQHSPQQFQPINNFEETNFVFPPQQTVNNQFSSNFDHFNPNYVDSNNISPVSTDVNFFGPSSFSSEPVSPTYETLNY</sequence>
<evidence type="ECO:0000256" key="6">
    <source>
        <dbReference type="PROSITE-ProRule" id="PRU00201"/>
    </source>
</evidence>
<dbReference type="AlphaFoldDB" id="A0A6F9DTV8"/>
<dbReference type="GO" id="GO:0001708">
    <property type="term" value="P:cell fate specification"/>
    <property type="evidence" value="ECO:0007669"/>
    <property type="project" value="TreeGrafter"/>
</dbReference>
<keyword evidence="4" id="KW-0804">Transcription</keyword>
<dbReference type="GO" id="GO:0000978">
    <property type="term" value="F:RNA polymerase II cis-regulatory region sequence-specific DNA binding"/>
    <property type="evidence" value="ECO:0007669"/>
    <property type="project" value="InterPro"/>
</dbReference>
<keyword evidence="3 6" id="KW-0238">DNA-binding</keyword>
<keyword evidence="1" id="KW-0217">Developmental protein</keyword>
<keyword evidence="2" id="KW-0805">Transcription regulation</keyword>
<dbReference type="PANTHER" id="PTHR11267">
    <property type="entry name" value="T-BOX PROTEIN-RELATED"/>
    <property type="match status" value="1"/>
</dbReference>
<dbReference type="PANTHER" id="PTHR11267:SF204">
    <property type="entry name" value="SPADETAIL"/>
    <property type="match status" value="1"/>
</dbReference>
<dbReference type="GO" id="GO:0000981">
    <property type="term" value="F:DNA-binding transcription factor activity, RNA polymerase II-specific"/>
    <property type="evidence" value="ECO:0007669"/>
    <property type="project" value="TreeGrafter"/>
</dbReference>
<accession>A0A6F9DTV8</accession>
<evidence type="ECO:0000313" key="9">
    <source>
        <dbReference type="EMBL" id="CAB3266862.1"/>
    </source>
</evidence>
<dbReference type="SUPFAM" id="SSF49417">
    <property type="entry name" value="p53-like transcription factors"/>
    <property type="match status" value="1"/>
</dbReference>
<evidence type="ECO:0000256" key="2">
    <source>
        <dbReference type="ARBA" id="ARBA00023015"/>
    </source>
</evidence>